<accession>A0A3A1TVI9</accession>
<keyword evidence="2" id="KW-1185">Reference proteome</keyword>
<dbReference type="Proteomes" id="UP000265742">
    <property type="component" value="Unassembled WGS sequence"/>
</dbReference>
<evidence type="ECO:0000313" key="2">
    <source>
        <dbReference type="Proteomes" id="UP000265742"/>
    </source>
</evidence>
<gene>
    <name evidence="1" type="ORF">D1781_12380</name>
</gene>
<comment type="caution">
    <text evidence="1">The sequence shown here is derived from an EMBL/GenBank/DDBJ whole genome shotgun (WGS) entry which is preliminary data.</text>
</comment>
<protein>
    <submittedName>
        <fullName evidence="1">Uncharacterized protein</fullName>
    </submittedName>
</protein>
<dbReference type="AlphaFoldDB" id="A0A3A1TVI9"/>
<reference evidence="2" key="1">
    <citation type="submission" date="2018-09" db="EMBL/GenBank/DDBJ databases">
        <authorList>
            <person name="Kim I."/>
        </authorList>
    </citation>
    <scope>NUCLEOTIDE SEQUENCE [LARGE SCALE GENOMIC DNA]</scope>
    <source>
        <strain evidence="2">DD4a</strain>
    </source>
</reference>
<organism evidence="1 2">
    <name type="scientific">Amnibacterium setariae</name>
    <dbReference type="NCBI Taxonomy" id="2306585"/>
    <lineage>
        <taxon>Bacteria</taxon>
        <taxon>Bacillati</taxon>
        <taxon>Actinomycetota</taxon>
        <taxon>Actinomycetes</taxon>
        <taxon>Micrococcales</taxon>
        <taxon>Microbacteriaceae</taxon>
        <taxon>Amnibacterium</taxon>
    </lineage>
</organism>
<dbReference type="EMBL" id="QXTG01000002">
    <property type="protein sequence ID" value="RIX28252.1"/>
    <property type="molecule type" value="Genomic_DNA"/>
</dbReference>
<name>A0A3A1TVI9_9MICO</name>
<evidence type="ECO:0000313" key="1">
    <source>
        <dbReference type="EMBL" id="RIX28252.1"/>
    </source>
</evidence>
<sequence length="410" mass="44513">MRVKTLVLLGAGASVDAGVPASNSMSEKIGAILGASPMNVHRGVVHAFNYAVGAMIAHRSASGANPYDGIDIEQLFSAVQMLSEKEALEVAPFVEWSSALQAIGAPARIPPFFDKNLKKALQQTRGFNDAGKLIEQLVHAVTGTKDSERTFKELEKQMLVALVDLVEVQPSEVDYLQPLLDINGGAPVDIVTLNYDRSIELAAEAAGKVCDTGITTWAGAQDWDWDAGAFVRLLKLHGSIDWLLLERDGPGGVSEPFVTIRQGPIENFEFSGSGGPGVVFGARGKVRARGPFLAMLRAFDDLLRTAERVLVIGYSFRDDHVNVALSRWLNSSAPRSLYVVDPGFADMTGWEHRGSYQSALLQAAEHFNYQAQTAQPKLHLHVSSEYARPALAKFAEEGLESIPLHVRQRP</sequence>
<proteinExistence type="predicted"/>
<dbReference type="Pfam" id="PF13289">
    <property type="entry name" value="SIR2_2"/>
    <property type="match status" value="1"/>
</dbReference>